<evidence type="ECO:0000313" key="3">
    <source>
        <dbReference type="Proteomes" id="UP000187429"/>
    </source>
</evidence>
<sequence length="391" mass="44129">MLYFRGKSKDTVKNTSIPNHFTPEKEDEIDSNIEKSDSSDHINSLEKCIPKLLINGETKKNARRKSSNATALFSENSDSFNSSADTDNYDSSCSESISSAASIHSFSLDKGFKKKKKPLKKFPSYDSLNEDSSNVKDLGSIKRKVKKLGKVNRRKQPADDNEKTDVGDHEESPQQIDSDSNKNFKKESKETTNSSKDSKKVDESNGDIESSDEEKSEVSDNSSFGLSYVKELFSIEKGLSRKERKKLKMEKKNRLLSASSINDNFDGEASKEKRKFSVPFFNRKSSQSNLGAGSDKIQINQIRSNSEIIIRGEKESTTVGKREKLIGKIFGDDVDNSEIKRFLKKSEKQWFLEPEYIKFDLSFDMEGKVNGGTWSALIEYLTPPGRVRGMF</sequence>
<dbReference type="AlphaFoldDB" id="A0A1R1YLC7"/>
<gene>
    <name evidence="2" type="ORF">AYI69_g2854</name>
</gene>
<feature type="compositionally biased region" description="Polar residues" evidence="1">
    <location>
        <begin position="67"/>
        <end position="90"/>
    </location>
</feature>
<feature type="compositionally biased region" description="Basic and acidic residues" evidence="1">
    <location>
        <begin position="32"/>
        <end position="42"/>
    </location>
</feature>
<accession>A0A1R1YLC7</accession>
<dbReference type="Proteomes" id="UP000187429">
    <property type="component" value="Unassembled WGS sequence"/>
</dbReference>
<feature type="compositionally biased region" description="Basic residues" evidence="1">
    <location>
        <begin position="141"/>
        <end position="155"/>
    </location>
</feature>
<keyword evidence="3" id="KW-1185">Reference proteome</keyword>
<feature type="region of interest" description="Disordered" evidence="1">
    <location>
        <begin position="113"/>
        <end position="222"/>
    </location>
</feature>
<feature type="region of interest" description="Disordered" evidence="1">
    <location>
        <begin position="59"/>
        <end position="94"/>
    </location>
</feature>
<protein>
    <submittedName>
        <fullName evidence="2">Uncharacterized protein</fullName>
    </submittedName>
</protein>
<reference evidence="3" key="1">
    <citation type="submission" date="2017-01" db="EMBL/GenBank/DDBJ databases">
        <authorList>
            <person name="Wang Y."/>
            <person name="White M."/>
            <person name="Kvist S."/>
            <person name="Moncalvo J.-M."/>
        </authorList>
    </citation>
    <scope>NUCLEOTIDE SEQUENCE [LARGE SCALE GENOMIC DNA]</scope>
    <source>
        <strain evidence="3">ID-206-W2</strain>
    </source>
</reference>
<evidence type="ECO:0000256" key="1">
    <source>
        <dbReference type="SAM" id="MobiDB-lite"/>
    </source>
</evidence>
<comment type="caution">
    <text evidence="2">The sequence shown here is derived from an EMBL/GenBank/DDBJ whole genome shotgun (WGS) entry which is preliminary data.</text>
</comment>
<feature type="compositionally biased region" description="Basic and acidic residues" evidence="1">
    <location>
        <begin position="156"/>
        <end position="172"/>
    </location>
</feature>
<name>A0A1R1YLC7_9FUNG</name>
<evidence type="ECO:0000313" key="2">
    <source>
        <dbReference type="EMBL" id="OMJ27708.1"/>
    </source>
</evidence>
<feature type="compositionally biased region" description="Acidic residues" evidence="1">
    <location>
        <begin position="204"/>
        <end position="215"/>
    </location>
</feature>
<proteinExistence type="predicted"/>
<organism evidence="2 3">
    <name type="scientific">Smittium culicis</name>
    <dbReference type="NCBI Taxonomy" id="133412"/>
    <lineage>
        <taxon>Eukaryota</taxon>
        <taxon>Fungi</taxon>
        <taxon>Fungi incertae sedis</taxon>
        <taxon>Zoopagomycota</taxon>
        <taxon>Kickxellomycotina</taxon>
        <taxon>Harpellomycetes</taxon>
        <taxon>Harpellales</taxon>
        <taxon>Legeriomycetaceae</taxon>
        <taxon>Smittium</taxon>
    </lineage>
</organism>
<dbReference type="OrthoDB" id="546434at2759"/>
<feature type="compositionally biased region" description="Basic and acidic residues" evidence="1">
    <location>
        <begin position="179"/>
        <end position="203"/>
    </location>
</feature>
<feature type="region of interest" description="Disordered" evidence="1">
    <location>
        <begin position="1"/>
        <end position="42"/>
    </location>
</feature>
<dbReference type="EMBL" id="LSSM01000874">
    <property type="protein sequence ID" value="OMJ27708.1"/>
    <property type="molecule type" value="Genomic_DNA"/>
</dbReference>